<dbReference type="GO" id="GO:0016301">
    <property type="term" value="F:kinase activity"/>
    <property type="evidence" value="ECO:0007669"/>
    <property type="project" value="UniProtKB-KW"/>
</dbReference>
<keyword evidence="1" id="KW-0808">Transferase</keyword>
<dbReference type="STRING" id="633440.SAMN05421869_113357"/>
<sequence>MTSTSPQAIILITGIQAAGKSTIAQMLAERLPRSVHVRGDLFRRMVINGRADMTPEPSKEAIRQLQLRYRLTAATCDEYFREGFTVIAQDVILGEDLTEMVERIRQRPLLVVVLAPQPEAVAAREAARGKSAYDRWTIDLLDNSLQNETPRIGLWLDTSDQTPDDTVDEILTRAWTEANVP</sequence>
<dbReference type="InterPro" id="IPR027417">
    <property type="entry name" value="P-loop_NTPase"/>
</dbReference>
<evidence type="ECO:0000313" key="1">
    <source>
        <dbReference type="EMBL" id="SDK05403.1"/>
    </source>
</evidence>
<protein>
    <submittedName>
        <fullName evidence="1">Thymidylate kinase</fullName>
    </submittedName>
</protein>
<keyword evidence="1" id="KW-0418">Kinase</keyword>
<dbReference type="SUPFAM" id="SSF52540">
    <property type="entry name" value="P-loop containing nucleoside triphosphate hydrolases"/>
    <property type="match status" value="1"/>
</dbReference>
<dbReference type="Proteomes" id="UP000199202">
    <property type="component" value="Unassembled WGS sequence"/>
</dbReference>
<accession>A0A1G8YRI3</accession>
<keyword evidence="2" id="KW-1185">Reference proteome</keyword>
<dbReference type="Pfam" id="PF13671">
    <property type="entry name" value="AAA_33"/>
    <property type="match status" value="1"/>
</dbReference>
<dbReference type="RefSeq" id="WP_245765336.1">
    <property type="nucleotide sequence ID" value="NZ_FNDJ01000013.1"/>
</dbReference>
<gene>
    <name evidence="1" type="ORF">SAMN05421869_113357</name>
</gene>
<dbReference type="EMBL" id="FNDJ01000013">
    <property type="protein sequence ID" value="SDK05403.1"/>
    <property type="molecule type" value="Genomic_DNA"/>
</dbReference>
<dbReference type="Gene3D" id="3.40.50.300">
    <property type="entry name" value="P-loop containing nucleotide triphosphate hydrolases"/>
    <property type="match status" value="1"/>
</dbReference>
<proteinExistence type="predicted"/>
<reference evidence="1 2" key="1">
    <citation type="submission" date="2016-10" db="EMBL/GenBank/DDBJ databases">
        <authorList>
            <person name="de Groot N.N."/>
        </authorList>
    </citation>
    <scope>NUCLEOTIDE SEQUENCE [LARGE SCALE GENOMIC DNA]</scope>
    <source>
        <strain evidence="1 2">CGMCC 4.6533</strain>
    </source>
</reference>
<evidence type="ECO:0000313" key="2">
    <source>
        <dbReference type="Proteomes" id="UP000199202"/>
    </source>
</evidence>
<name>A0A1G8YRI3_9ACTN</name>
<organism evidence="1 2">
    <name type="scientific">Nonomuraea jiangxiensis</name>
    <dbReference type="NCBI Taxonomy" id="633440"/>
    <lineage>
        <taxon>Bacteria</taxon>
        <taxon>Bacillati</taxon>
        <taxon>Actinomycetota</taxon>
        <taxon>Actinomycetes</taxon>
        <taxon>Streptosporangiales</taxon>
        <taxon>Streptosporangiaceae</taxon>
        <taxon>Nonomuraea</taxon>
    </lineage>
</organism>
<dbReference type="AlphaFoldDB" id="A0A1G8YRI3"/>